<dbReference type="Proteomes" id="UP000231379">
    <property type="component" value="Unassembled WGS sequence"/>
</dbReference>
<gene>
    <name evidence="4" type="ORF">COU20_01335</name>
</gene>
<proteinExistence type="predicted"/>
<accession>A0A2H0U848</accession>
<dbReference type="InterPro" id="IPR001789">
    <property type="entry name" value="Sig_transdc_resp-reg_receiver"/>
</dbReference>
<dbReference type="Gene3D" id="3.40.50.2300">
    <property type="match status" value="1"/>
</dbReference>
<dbReference type="AlphaFoldDB" id="A0A2H0U848"/>
<keyword evidence="1 2" id="KW-0597">Phosphoprotein</keyword>
<feature type="domain" description="Response regulatory" evidence="3">
    <location>
        <begin position="10"/>
        <end position="123"/>
    </location>
</feature>
<dbReference type="SMART" id="SM00448">
    <property type="entry name" value="REC"/>
    <property type="match status" value="1"/>
</dbReference>
<evidence type="ECO:0000256" key="2">
    <source>
        <dbReference type="PROSITE-ProRule" id="PRU00169"/>
    </source>
</evidence>
<evidence type="ECO:0000256" key="1">
    <source>
        <dbReference type="ARBA" id="ARBA00022553"/>
    </source>
</evidence>
<protein>
    <submittedName>
        <fullName evidence="4">Response regulator</fullName>
    </submittedName>
</protein>
<dbReference type="InterPro" id="IPR011006">
    <property type="entry name" value="CheY-like_superfamily"/>
</dbReference>
<feature type="modified residue" description="4-aspartylphosphate" evidence="2">
    <location>
        <position position="58"/>
    </location>
</feature>
<dbReference type="GO" id="GO:0000160">
    <property type="term" value="P:phosphorelay signal transduction system"/>
    <property type="evidence" value="ECO:0007669"/>
    <property type="project" value="InterPro"/>
</dbReference>
<reference evidence="5" key="1">
    <citation type="submission" date="2017-09" db="EMBL/GenBank/DDBJ databases">
        <title>Depth-based differentiation of microbial function through sediment-hosted aquifers and enrichment of novel symbionts in the deep terrestrial subsurface.</title>
        <authorList>
            <person name="Probst A.J."/>
            <person name="Ladd B."/>
            <person name="Jarett J.K."/>
            <person name="Geller-Mcgrath D.E."/>
            <person name="Sieber C.M.K."/>
            <person name="Emerson J.B."/>
            <person name="Anantharaman K."/>
            <person name="Thomas B.C."/>
            <person name="Malmstrom R."/>
            <person name="Stieglmeier M."/>
            <person name="Klingl A."/>
            <person name="Woyke T."/>
            <person name="Ryan C.M."/>
            <person name="Banfield J.F."/>
        </authorList>
    </citation>
    <scope>NUCLEOTIDE SEQUENCE [LARGE SCALE GENOMIC DNA]</scope>
</reference>
<evidence type="ECO:0000313" key="4">
    <source>
        <dbReference type="EMBL" id="PIR82589.1"/>
    </source>
</evidence>
<name>A0A2H0U848_9BACT</name>
<dbReference type="EMBL" id="PFBM01000010">
    <property type="protein sequence ID" value="PIR82589.1"/>
    <property type="molecule type" value="Genomic_DNA"/>
</dbReference>
<dbReference type="PANTHER" id="PTHR44591:SF3">
    <property type="entry name" value="RESPONSE REGULATORY DOMAIN-CONTAINING PROTEIN"/>
    <property type="match status" value="1"/>
</dbReference>
<organism evidence="4 5">
    <name type="scientific">Candidatus Kaiserbacteria bacterium CG10_big_fil_rev_8_21_14_0_10_59_10</name>
    <dbReference type="NCBI Taxonomy" id="1974612"/>
    <lineage>
        <taxon>Bacteria</taxon>
        <taxon>Candidatus Kaiseribacteriota</taxon>
    </lineage>
</organism>
<dbReference type="InterPro" id="IPR050595">
    <property type="entry name" value="Bact_response_regulator"/>
</dbReference>
<dbReference type="PANTHER" id="PTHR44591">
    <property type="entry name" value="STRESS RESPONSE REGULATOR PROTEIN 1"/>
    <property type="match status" value="1"/>
</dbReference>
<dbReference type="SUPFAM" id="SSF52172">
    <property type="entry name" value="CheY-like"/>
    <property type="match status" value="1"/>
</dbReference>
<sequence>MNTIAVTRKKVLVIDDNSDILFVMQEALTLRNYDVHLSEIFIGVAATEKSAPDLIYLDISLVGKDGREVARELKSHGGTKNIPIIILTAYQNADELTKEAGADDYLAKPFQLEHLWEMTERYTS</sequence>
<evidence type="ECO:0000313" key="5">
    <source>
        <dbReference type="Proteomes" id="UP000231379"/>
    </source>
</evidence>
<comment type="caution">
    <text evidence="4">The sequence shown here is derived from an EMBL/GenBank/DDBJ whole genome shotgun (WGS) entry which is preliminary data.</text>
</comment>
<dbReference type="Pfam" id="PF00072">
    <property type="entry name" value="Response_reg"/>
    <property type="match status" value="1"/>
</dbReference>
<dbReference type="PROSITE" id="PS50110">
    <property type="entry name" value="RESPONSE_REGULATORY"/>
    <property type="match status" value="1"/>
</dbReference>
<evidence type="ECO:0000259" key="3">
    <source>
        <dbReference type="PROSITE" id="PS50110"/>
    </source>
</evidence>